<dbReference type="SUPFAM" id="SSF53448">
    <property type="entry name" value="Nucleotide-diphospho-sugar transferases"/>
    <property type="match status" value="1"/>
</dbReference>
<dbReference type="PANTHER" id="PTHR22916">
    <property type="entry name" value="GLYCOSYLTRANSFERASE"/>
    <property type="match status" value="1"/>
</dbReference>
<dbReference type="AlphaFoldDB" id="A0AAW6IAU0"/>
<proteinExistence type="predicted"/>
<evidence type="ECO:0000256" key="1">
    <source>
        <dbReference type="ARBA" id="ARBA00022676"/>
    </source>
</evidence>
<dbReference type="GO" id="GO:0016758">
    <property type="term" value="F:hexosyltransferase activity"/>
    <property type="evidence" value="ECO:0007669"/>
    <property type="project" value="UniProtKB-ARBA"/>
</dbReference>
<keyword evidence="1" id="KW-0328">Glycosyltransferase</keyword>
<sequence>MKVSFIIPIYKVEQYIDQCVESILCQTYSDIEVMLVDDGSPDNCPAKCDEWAKKDSRVKALHKLNGGLSDARNYGLEYATGEYVVFVDGDDFWLGKDNLEHLVAKAKEFPEVDFIGFNCSYYYSDSNTCKPWAKYVDELAKPHSNSETICLLTKTSSIVMSAWTKMIKKHVLIENKVNFKRGQLSEDIPWFINLLEASQSSLFVNEYVYAYRQGVAGSITHNIGQRNIDSLIDILETEIAKIEFRKITQEAKFCLYSFLAYEYSIILGYLDYLDRELAENKYQYLKQYSYLLNYTKDPKVKKVAIAKKLFGLRVTAKLLQLRIKRMKN</sequence>
<keyword evidence="2" id="KW-0808">Transferase</keyword>
<name>A0AAW6IAU0_BACOV</name>
<comment type="caution">
    <text evidence="4">The sequence shown here is derived from an EMBL/GenBank/DDBJ whole genome shotgun (WGS) entry which is preliminary data.</text>
</comment>
<dbReference type="Proteomes" id="UP001215078">
    <property type="component" value="Unassembled WGS sequence"/>
</dbReference>
<dbReference type="PANTHER" id="PTHR22916:SF51">
    <property type="entry name" value="GLYCOSYLTRANSFERASE EPSH-RELATED"/>
    <property type="match status" value="1"/>
</dbReference>
<dbReference type="Gene3D" id="3.90.550.10">
    <property type="entry name" value="Spore Coat Polysaccharide Biosynthesis Protein SpsA, Chain A"/>
    <property type="match status" value="1"/>
</dbReference>
<evidence type="ECO:0000256" key="2">
    <source>
        <dbReference type="ARBA" id="ARBA00022679"/>
    </source>
</evidence>
<evidence type="ECO:0000259" key="3">
    <source>
        <dbReference type="Pfam" id="PF00535"/>
    </source>
</evidence>
<dbReference type="InterPro" id="IPR029044">
    <property type="entry name" value="Nucleotide-diphossugar_trans"/>
</dbReference>
<dbReference type="EMBL" id="JAQQPO010000001">
    <property type="protein sequence ID" value="MDC7956750.1"/>
    <property type="molecule type" value="Genomic_DNA"/>
</dbReference>
<feature type="domain" description="Glycosyltransferase 2-like" evidence="3">
    <location>
        <begin position="4"/>
        <end position="121"/>
    </location>
</feature>
<evidence type="ECO:0000313" key="4">
    <source>
        <dbReference type="EMBL" id="MDC7956750.1"/>
    </source>
</evidence>
<reference evidence="4" key="1">
    <citation type="submission" date="2022-10" db="EMBL/GenBank/DDBJ databases">
        <title>Human gut microbiome strain richness.</title>
        <authorList>
            <person name="Chen-Liaw A."/>
        </authorList>
    </citation>
    <scope>NUCLEOTIDE SEQUENCE</scope>
    <source>
        <strain evidence="4">RTP21484st1_H8_RTP21484_190118</strain>
    </source>
</reference>
<gene>
    <name evidence="4" type="ORF">PQ628_00830</name>
</gene>
<evidence type="ECO:0000313" key="5">
    <source>
        <dbReference type="Proteomes" id="UP001215078"/>
    </source>
</evidence>
<dbReference type="CDD" id="cd00761">
    <property type="entry name" value="Glyco_tranf_GTA_type"/>
    <property type="match status" value="1"/>
</dbReference>
<organism evidence="4 5">
    <name type="scientific">Bacteroides ovatus</name>
    <dbReference type="NCBI Taxonomy" id="28116"/>
    <lineage>
        <taxon>Bacteria</taxon>
        <taxon>Pseudomonadati</taxon>
        <taxon>Bacteroidota</taxon>
        <taxon>Bacteroidia</taxon>
        <taxon>Bacteroidales</taxon>
        <taxon>Bacteroidaceae</taxon>
        <taxon>Bacteroides</taxon>
    </lineage>
</organism>
<dbReference type="Pfam" id="PF00535">
    <property type="entry name" value="Glycos_transf_2"/>
    <property type="match status" value="1"/>
</dbReference>
<accession>A0AAW6IAU0</accession>
<dbReference type="InterPro" id="IPR001173">
    <property type="entry name" value="Glyco_trans_2-like"/>
</dbReference>
<dbReference type="RefSeq" id="WP_120080187.1">
    <property type="nucleotide sequence ID" value="NZ_CAKJZI010000002.1"/>
</dbReference>
<protein>
    <submittedName>
        <fullName evidence="4">Glycosyltransferase family A protein</fullName>
    </submittedName>
</protein>